<sequence>MSYIRAVVPKVGGAQSNCRGGGAQERRMKLQWTLRTKCAYVLFLGRGEQKFLMYQGGPQQKKFQNHCIRGWKQ</sequence>
<accession>A0A7T8HFN8</accession>
<gene>
    <name evidence="1" type="ORF">FKW44_009002</name>
</gene>
<dbReference type="EMBL" id="CP045895">
    <property type="protein sequence ID" value="QQP48630.1"/>
    <property type="molecule type" value="Genomic_DNA"/>
</dbReference>
<name>A0A7T8HFN8_CALRO</name>
<evidence type="ECO:0000313" key="1">
    <source>
        <dbReference type="EMBL" id="QQP48630.1"/>
    </source>
</evidence>
<reference evidence="2" key="1">
    <citation type="submission" date="2021-01" db="EMBL/GenBank/DDBJ databases">
        <title>Caligus Genome Assembly.</title>
        <authorList>
            <person name="Gallardo-Escarate C."/>
        </authorList>
    </citation>
    <scope>NUCLEOTIDE SEQUENCE [LARGE SCALE GENOMIC DNA]</scope>
</reference>
<dbReference type="Proteomes" id="UP000595437">
    <property type="component" value="Chromosome 6"/>
</dbReference>
<evidence type="ECO:0000313" key="2">
    <source>
        <dbReference type="Proteomes" id="UP000595437"/>
    </source>
</evidence>
<proteinExistence type="predicted"/>
<keyword evidence="2" id="KW-1185">Reference proteome</keyword>
<organism evidence="1 2">
    <name type="scientific">Caligus rogercresseyi</name>
    <name type="common">Sea louse</name>
    <dbReference type="NCBI Taxonomy" id="217165"/>
    <lineage>
        <taxon>Eukaryota</taxon>
        <taxon>Metazoa</taxon>
        <taxon>Ecdysozoa</taxon>
        <taxon>Arthropoda</taxon>
        <taxon>Crustacea</taxon>
        <taxon>Multicrustacea</taxon>
        <taxon>Hexanauplia</taxon>
        <taxon>Copepoda</taxon>
        <taxon>Siphonostomatoida</taxon>
        <taxon>Caligidae</taxon>
        <taxon>Caligus</taxon>
    </lineage>
</organism>
<dbReference type="AlphaFoldDB" id="A0A7T8HFN8"/>
<protein>
    <submittedName>
        <fullName evidence="1">Uncharacterized protein</fullName>
    </submittedName>
</protein>